<accession>A0A0K2U899</accession>
<reference evidence="1" key="1">
    <citation type="submission" date="2014-05" db="EMBL/GenBank/DDBJ databases">
        <authorList>
            <person name="Chronopoulou M."/>
        </authorList>
    </citation>
    <scope>NUCLEOTIDE SEQUENCE</scope>
    <source>
        <tissue evidence="1">Whole organism</tissue>
    </source>
</reference>
<sequence length="101" mass="11346">LKPGPKVPHHFLMEYTDMATHCCSSEVIQISVRDSTDSLLDYALNGIVKREQSGDNGGQTDVYAKNKPSQQFLVSPWLLLKAFDNKRPFQNLSHTSSQSNH</sequence>
<name>A0A0K2U899_LEPSM</name>
<organism evidence="1">
    <name type="scientific">Lepeophtheirus salmonis</name>
    <name type="common">Salmon louse</name>
    <name type="synonym">Caligus salmonis</name>
    <dbReference type="NCBI Taxonomy" id="72036"/>
    <lineage>
        <taxon>Eukaryota</taxon>
        <taxon>Metazoa</taxon>
        <taxon>Ecdysozoa</taxon>
        <taxon>Arthropoda</taxon>
        <taxon>Crustacea</taxon>
        <taxon>Multicrustacea</taxon>
        <taxon>Hexanauplia</taxon>
        <taxon>Copepoda</taxon>
        <taxon>Siphonostomatoida</taxon>
        <taxon>Caligidae</taxon>
        <taxon>Lepeophtheirus</taxon>
    </lineage>
</organism>
<protein>
    <submittedName>
        <fullName evidence="1">Uncharacterized protein</fullName>
    </submittedName>
</protein>
<feature type="non-terminal residue" evidence="1">
    <location>
        <position position="1"/>
    </location>
</feature>
<dbReference type="EMBL" id="HACA01016934">
    <property type="protein sequence ID" value="CDW34295.1"/>
    <property type="molecule type" value="Transcribed_RNA"/>
</dbReference>
<proteinExistence type="predicted"/>
<evidence type="ECO:0000313" key="1">
    <source>
        <dbReference type="EMBL" id="CDW34295.1"/>
    </source>
</evidence>
<dbReference type="AlphaFoldDB" id="A0A0K2U899"/>